<dbReference type="RefSeq" id="WP_132250184.1">
    <property type="nucleotide sequence ID" value="NZ_SMAL01000002.1"/>
</dbReference>
<feature type="binding site" evidence="4 6">
    <location>
        <position position="113"/>
    </location>
    <ligand>
        <name>substrate</name>
    </ligand>
</feature>
<evidence type="ECO:0000313" key="10">
    <source>
        <dbReference type="Proteomes" id="UP000294902"/>
    </source>
</evidence>
<evidence type="ECO:0000256" key="6">
    <source>
        <dbReference type="PIRSR" id="PIRSR001430-2"/>
    </source>
</evidence>
<dbReference type="GO" id="GO:0031119">
    <property type="term" value="P:tRNA pseudouridine synthesis"/>
    <property type="evidence" value="ECO:0007669"/>
    <property type="project" value="UniProtKB-UniRule"/>
</dbReference>
<dbReference type="Gene3D" id="3.30.70.580">
    <property type="entry name" value="Pseudouridine synthase I, catalytic domain, N-terminal subdomain"/>
    <property type="match status" value="1"/>
</dbReference>
<dbReference type="InterPro" id="IPR020095">
    <property type="entry name" value="PsdUridine_synth_TruA_C"/>
</dbReference>
<dbReference type="InterPro" id="IPR020094">
    <property type="entry name" value="TruA/RsuA/RluB/E/F_N"/>
</dbReference>
<accession>A0A4R3MRP4</accession>
<comment type="function">
    <text evidence="4">Formation of pseudouridine at positions 38, 39 and 40 in the anticodon stem and loop of transfer RNAs.</text>
</comment>
<dbReference type="InterPro" id="IPR020097">
    <property type="entry name" value="PsdUridine_synth_TruA_a/b_dom"/>
</dbReference>
<dbReference type="AlphaFoldDB" id="A0A4R3MRP4"/>
<dbReference type="NCBIfam" id="TIGR00071">
    <property type="entry name" value="hisT_truA"/>
    <property type="match status" value="1"/>
</dbReference>
<protein>
    <recommendedName>
        <fullName evidence="4">tRNA pseudouridine synthase A</fullName>
        <ecNumber evidence="4">5.4.99.12</ecNumber>
    </recommendedName>
    <alternativeName>
        <fullName evidence="4">tRNA pseudouridine(38-40) synthase</fullName>
    </alternativeName>
    <alternativeName>
        <fullName evidence="4">tRNA pseudouridylate synthase I</fullName>
    </alternativeName>
    <alternativeName>
        <fullName evidence="4">tRNA-uridine isomerase I</fullName>
    </alternativeName>
</protein>
<proteinExistence type="inferred from homology"/>
<dbReference type="EMBL" id="SMAL01000002">
    <property type="protein sequence ID" value="TCT16078.1"/>
    <property type="molecule type" value="Genomic_DNA"/>
</dbReference>
<keyword evidence="10" id="KW-1185">Reference proteome</keyword>
<dbReference type="Pfam" id="PF01416">
    <property type="entry name" value="PseudoU_synth_1"/>
    <property type="match status" value="2"/>
</dbReference>
<sequence>MKNYKMVVAYDGRRYKGFRKTKDNDDKTIQGKLEMILFKLFESQIEVVSAVNTDAGVHALQQVVHFKVPDSKMTEAGIYHYFEEFLPDDIVVISVEEVEDRFHSRYNIKSLTYEYRLWKKDTRNRPLFERQYVKVMESPLDVGKMKKAAISFLGEHDFSAFSTKSKVNSSEKNIMALDIEETNNEVIIKIKADGFLLNMERIIVGTLVQIGLGQKKIDSIERAFKYKKKEDIGHKAMGHALCLIDVEY</sequence>
<feature type="domain" description="Pseudouridine synthase I TruA alpha/beta" evidence="8">
    <location>
        <begin position="7"/>
        <end position="107"/>
    </location>
</feature>
<comment type="catalytic activity">
    <reaction evidence="4 7">
        <text>uridine(38/39/40) in tRNA = pseudouridine(38/39/40) in tRNA</text>
        <dbReference type="Rhea" id="RHEA:22376"/>
        <dbReference type="Rhea" id="RHEA-COMP:10085"/>
        <dbReference type="Rhea" id="RHEA-COMP:10087"/>
        <dbReference type="ChEBI" id="CHEBI:65314"/>
        <dbReference type="ChEBI" id="CHEBI:65315"/>
        <dbReference type="EC" id="5.4.99.12"/>
    </reaction>
</comment>
<feature type="active site" description="Nucleophile" evidence="4 5">
    <location>
        <position position="54"/>
    </location>
</feature>
<dbReference type="PIRSF" id="PIRSF001430">
    <property type="entry name" value="tRNA_psdUrid_synth"/>
    <property type="match status" value="1"/>
</dbReference>
<dbReference type="Proteomes" id="UP000294902">
    <property type="component" value="Unassembled WGS sequence"/>
</dbReference>
<evidence type="ECO:0000256" key="3">
    <source>
        <dbReference type="ARBA" id="ARBA00023235"/>
    </source>
</evidence>
<comment type="subunit">
    <text evidence="4">Homodimer.</text>
</comment>
<dbReference type="GO" id="GO:0160147">
    <property type="term" value="F:tRNA pseudouridine(38-40) synthase activity"/>
    <property type="evidence" value="ECO:0007669"/>
    <property type="project" value="UniProtKB-EC"/>
</dbReference>
<reference evidence="9 10" key="1">
    <citation type="submission" date="2019-03" db="EMBL/GenBank/DDBJ databases">
        <title>Genomic Encyclopedia of Type Strains, Phase IV (KMG-IV): sequencing the most valuable type-strain genomes for metagenomic binning, comparative biology and taxonomic classification.</title>
        <authorList>
            <person name="Goeker M."/>
        </authorList>
    </citation>
    <scope>NUCLEOTIDE SEQUENCE [LARGE SCALE GENOMIC DNA]</scope>
    <source>
        <strain evidence="9 10">DSM 24629</strain>
    </source>
</reference>
<dbReference type="InterPro" id="IPR020103">
    <property type="entry name" value="PsdUridine_synth_cat_dom_sf"/>
</dbReference>
<dbReference type="OrthoDB" id="9811823at2"/>
<comment type="similarity">
    <text evidence="1 4 7">Belongs to the tRNA pseudouridine synthase TruA family.</text>
</comment>
<comment type="caution">
    <text evidence="9">The sequence shown here is derived from an EMBL/GenBank/DDBJ whole genome shotgun (WGS) entry which is preliminary data.</text>
</comment>
<dbReference type="InterPro" id="IPR001406">
    <property type="entry name" value="PsdUridine_synth_TruA"/>
</dbReference>
<organism evidence="9 10">
    <name type="scientific">Natranaerovirga pectinivora</name>
    <dbReference type="NCBI Taxonomy" id="682400"/>
    <lineage>
        <taxon>Bacteria</taxon>
        <taxon>Bacillati</taxon>
        <taxon>Bacillota</taxon>
        <taxon>Clostridia</taxon>
        <taxon>Lachnospirales</taxon>
        <taxon>Natranaerovirgaceae</taxon>
        <taxon>Natranaerovirga</taxon>
    </lineage>
</organism>
<gene>
    <name evidence="4" type="primary">truA</name>
    <name evidence="9" type="ORF">EDC18_10294</name>
</gene>
<dbReference type="Gene3D" id="3.30.70.660">
    <property type="entry name" value="Pseudouridine synthase I, catalytic domain, C-terminal subdomain"/>
    <property type="match status" value="1"/>
</dbReference>
<keyword evidence="3 4" id="KW-0413">Isomerase</keyword>
<feature type="domain" description="Pseudouridine synthase I TruA alpha/beta" evidence="8">
    <location>
        <begin position="148"/>
        <end position="248"/>
    </location>
</feature>
<dbReference type="GO" id="GO:0003723">
    <property type="term" value="F:RNA binding"/>
    <property type="evidence" value="ECO:0007669"/>
    <property type="project" value="InterPro"/>
</dbReference>
<name>A0A4R3MRP4_9FIRM</name>
<evidence type="ECO:0000256" key="2">
    <source>
        <dbReference type="ARBA" id="ARBA00022694"/>
    </source>
</evidence>
<evidence type="ECO:0000313" key="9">
    <source>
        <dbReference type="EMBL" id="TCT16078.1"/>
    </source>
</evidence>
<dbReference type="EC" id="5.4.99.12" evidence="4"/>
<evidence type="ECO:0000256" key="5">
    <source>
        <dbReference type="PIRSR" id="PIRSR001430-1"/>
    </source>
</evidence>
<dbReference type="PANTHER" id="PTHR11142:SF22">
    <property type="entry name" value="TRNA PSEUDOURIDINE SYNTHASE A 2"/>
    <property type="match status" value="1"/>
</dbReference>
<dbReference type="PANTHER" id="PTHR11142">
    <property type="entry name" value="PSEUDOURIDYLATE SYNTHASE"/>
    <property type="match status" value="1"/>
</dbReference>
<evidence type="ECO:0000256" key="4">
    <source>
        <dbReference type="HAMAP-Rule" id="MF_00171"/>
    </source>
</evidence>
<evidence type="ECO:0000259" key="8">
    <source>
        <dbReference type="Pfam" id="PF01416"/>
    </source>
</evidence>
<dbReference type="HAMAP" id="MF_00171">
    <property type="entry name" value="TruA"/>
    <property type="match status" value="1"/>
</dbReference>
<keyword evidence="2 4" id="KW-0819">tRNA processing</keyword>
<evidence type="ECO:0000256" key="1">
    <source>
        <dbReference type="ARBA" id="ARBA00009375"/>
    </source>
</evidence>
<comment type="caution">
    <text evidence="4">Lacks conserved residue(s) required for the propagation of feature annotation.</text>
</comment>
<dbReference type="SUPFAM" id="SSF55120">
    <property type="entry name" value="Pseudouridine synthase"/>
    <property type="match status" value="1"/>
</dbReference>
<dbReference type="CDD" id="cd02570">
    <property type="entry name" value="PseudoU_synth_EcTruA"/>
    <property type="match status" value="1"/>
</dbReference>
<evidence type="ECO:0000256" key="7">
    <source>
        <dbReference type="RuleBase" id="RU003792"/>
    </source>
</evidence>